<dbReference type="RefSeq" id="WP_285234284.1">
    <property type="nucleotide sequence ID" value="NZ_CP116346.1"/>
</dbReference>
<organism evidence="5 6">
    <name type="scientific">Paucibacter sediminis</name>
    <dbReference type="NCBI Taxonomy" id="3019553"/>
    <lineage>
        <taxon>Bacteria</taxon>
        <taxon>Pseudomonadati</taxon>
        <taxon>Pseudomonadota</taxon>
        <taxon>Betaproteobacteria</taxon>
        <taxon>Burkholderiales</taxon>
        <taxon>Sphaerotilaceae</taxon>
        <taxon>Roseateles</taxon>
    </lineage>
</organism>
<dbReference type="Proteomes" id="UP001177769">
    <property type="component" value="Chromosome"/>
</dbReference>
<evidence type="ECO:0000313" key="5">
    <source>
        <dbReference type="EMBL" id="WIT13174.1"/>
    </source>
</evidence>
<evidence type="ECO:0000256" key="1">
    <source>
        <dbReference type="ARBA" id="ARBA00023015"/>
    </source>
</evidence>
<dbReference type="GO" id="GO:0006355">
    <property type="term" value="P:regulation of DNA-templated transcription"/>
    <property type="evidence" value="ECO:0007669"/>
    <property type="project" value="InterPro"/>
</dbReference>
<dbReference type="KEGG" id="pais:PFX98_06075"/>
<evidence type="ECO:0000313" key="6">
    <source>
        <dbReference type="Proteomes" id="UP001177769"/>
    </source>
</evidence>
<keyword evidence="2" id="KW-0238">DNA-binding</keyword>
<evidence type="ECO:0000256" key="3">
    <source>
        <dbReference type="ARBA" id="ARBA00023163"/>
    </source>
</evidence>
<dbReference type="EMBL" id="CP116346">
    <property type="protein sequence ID" value="WIT13174.1"/>
    <property type="molecule type" value="Genomic_DNA"/>
</dbReference>
<gene>
    <name evidence="5" type="ORF">PFX98_06075</name>
</gene>
<keyword evidence="6" id="KW-1185">Reference proteome</keyword>
<dbReference type="InterPro" id="IPR016032">
    <property type="entry name" value="Sig_transdc_resp-reg_C-effctor"/>
</dbReference>
<dbReference type="GO" id="GO:0003677">
    <property type="term" value="F:DNA binding"/>
    <property type="evidence" value="ECO:0007669"/>
    <property type="project" value="UniProtKB-KW"/>
</dbReference>
<reference evidence="5" key="1">
    <citation type="submission" date="2023-01" db="EMBL/GenBank/DDBJ databases">
        <title>Whole genome sequence of Paucibacter sp. S2-9 isolated from pond sediment.</title>
        <authorList>
            <person name="Jung J.Y."/>
        </authorList>
    </citation>
    <scope>NUCLEOTIDE SEQUENCE</scope>
    <source>
        <strain evidence="5">S2-9</strain>
    </source>
</reference>
<evidence type="ECO:0000256" key="2">
    <source>
        <dbReference type="ARBA" id="ARBA00023125"/>
    </source>
</evidence>
<keyword evidence="3" id="KW-0804">Transcription</keyword>
<protein>
    <submittedName>
        <fullName evidence="5">LuxR C-terminal-related transcriptional regulator</fullName>
    </submittedName>
</protein>
<dbReference type="InterPro" id="IPR039420">
    <property type="entry name" value="WalR-like"/>
</dbReference>
<proteinExistence type="predicted"/>
<feature type="domain" description="HTH luxR-type" evidence="4">
    <location>
        <begin position="264"/>
        <end position="329"/>
    </location>
</feature>
<accession>A0AA95SXV8</accession>
<dbReference type="Gene3D" id="1.10.10.10">
    <property type="entry name" value="Winged helix-like DNA-binding domain superfamily/Winged helix DNA-binding domain"/>
    <property type="match status" value="1"/>
</dbReference>
<dbReference type="InterPro" id="IPR036388">
    <property type="entry name" value="WH-like_DNA-bd_sf"/>
</dbReference>
<evidence type="ECO:0000259" key="4">
    <source>
        <dbReference type="PROSITE" id="PS50043"/>
    </source>
</evidence>
<name>A0AA95SXV8_9BURK</name>
<dbReference type="PROSITE" id="PS50043">
    <property type="entry name" value="HTH_LUXR_2"/>
    <property type="match status" value="1"/>
</dbReference>
<keyword evidence="1" id="KW-0805">Transcription regulation</keyword>
<dbReference type="PANTHER" id="PTHR43214">
    <property type="entry name" value="TWO-COMPONENT RESPONSE REGULATOR"/>
    <property type="match status" value="1"/>
</dbReference>
<sequence>MSDPLSPATLERFSAALLRLGALAHEASAAEFLGQAVSVLRAQIPFARGWWGLGTDLGPGKVPAIYQTQTIGLPDSFTAEWRAIALVDSFAETTLRQAGQVQRFEASQDDDSPAEVAAFSQRHGLHHGMALRIDALASGHGFFMVVYRDAAAAPFDAAEALLFKQLLLHALQLWHQRLRDALSAVAQEELARAAVAALPDGRLLFAGPALCELLWSHWPQWDGITLPAELLAQLRRLPQQLRLPGGTLHASRCGEQLWLLRRAEAGGRPGLAPRKMRVVHLFAEGQSYKEIARELALSPATVRTYLRDAYLSLGVSNKIELGEALRGQGRTARTP</sequence>
<dbReference type="SMART" id="SM00421">
    <property type="entry name" value="HTH_LUXR"/>
    <property type="match status" value="1"/>
</dbReference>
<dbReference type="CDD" id="cd06170">
    <property type="entry name" value="LuxR_C_like"/>
    <property type="match status" value="1"/>
</dbReference>
<dbReference type="AlphaFoldDB" id="A0AA95SXV8"/>
<dbReference type="PRINTS" id="PR00038">
    <property type="entry name" value="HTHLUXR"/>
</dbReference>
<dbReference type="InterPro" id="IPR000792">
    <property type="entry name" value="Tscrpt_reg_LuxR_C"/>
</dbReference>
<dbReference type="PANTHER" id="PTHR43214:SF41">
    <property type="entry name" value="NITRATE_NITRITE RESPONSE REGULATOR PROTEIN NARP"/>
    <property type="match status" value="1"/>
</dbReference>
<dbReference type="SUPFAM" id="SSF46894">
    <property type="entry name" value="C-terminal effector domain of the bipartite response regulators"/>
    <property type="match status" value="1"/>
</dbReference>
<dbReference type="Pfam" id="PF00196">
    <property type="entry name" value="GerE"/>
    <property type="match status" value="1"/>
</dbReference>